<dbReference type="Proteomes" id="UP000613512">
    <property type="component" value="Unassembled WGS sequence"/>
</dbReference>
<dbReference type="EMBL" id="BMEY01000011">
    <property type="protein sequence ID" value="GGA78877.1"/>
    <property type="molecule type" value="Genomic_DNA"/>
</dbReference>
<keyword evidence="3" id="KW-1185">Reference proteome</keyword>
<dbReference type="Pfam" id="PF12697">
    <property type="entry name" value="Abhydrolase_6"/>
    <property type="match status" value="1"/>
</dbReference>
<comment type="caution">
    <text evidence="2">The sequence shown here is derived from an EMBL/GenBank/DDBJ whole genome shotgun (WGS) entry which is preliminary data.</text>
</comment>
<protein>
    <recommendedName>
        <fullName evidence="1">AB hydrolase-1 domain-containing protein</fullName>
    </recommendedName>
</protein>
<dbReference type="PANTHER" id="PTHR43194:SF2">
    <property type="entry name" value="PEROXISOMAL MEMBRANE PROTEIN LPX1"/>
    <property type="match status" value="1"/>
</dbReference>
<feature type="domain" description="AB hydrolase-1" evidence="1">
    <location>
        <begin position="24"/>
        <end position="252"/>
    </location>
</feature>
<organism evidence="2 3">
    <name type="scientific">Ornithinibacillus halotolerans</name>
    <dbReference type="NCBI Taxonomy" id="1274357"/>
    <lineage>
        <taxon>Bacteria</taxon>
        <taxon>Bacillati</taxon>
        <taxon>Bacillota</taxon>
        <taxon>Bacilli</taxon>
        <taxon>Bacillales</taxon>
        <taxon>Bacillaceae</taxon>
        <taxon>Ornithinibacillus</taxon>
    </lineage>
</organism>
<dbReference type="Gene3D" id="1.10.10.10">
    <property type="entry name" value="Winged helix-like DNA-binding domain superfamily/Winged helix DNA-binding domain"/>
    <property type="match status" value="1"/>
</dbReference>
<evidence type="ECO:0000313" key="2">
    <source>
        <dbReference type="EMBL" id="GGA78877.1"/>
    </source>
</evidence>
<accession>A0A916W9U4</accession>
<evidence type="ECO:0000259" key="1">
    <source>
        <dbReference type="Pfam" id="PF12697"/>
    </source>
</evidence>
<dbReference type="Gene3D" id="3.40.50.1820">
    <property type="entry name" value="alpha/beta hydrolase"/>
    <property type="match status" value="1"/>
</dbReference>
<proteinExistence type="predicted"/>
<dbReference type="InterPro" id="IPR050228">
    <property type="entry name" value="Carboxylesterase_BioH"/>
</dbReference>
<name>A0A916W9U4_9BACI</name>
<gene>
    <name evidence="2" type="ORF">GCM10008025_22930</name>
</gene>
<dbReference type="RefSeq" id="WP_188384808.1">
    <property type="nucleotide sequence ID" value="NZ_BMEY01000011.1"/>
</dbReference>
<dbReference type="PANTHER" id="PTHR43194">
    <property type="entry name" value="HYDROLASE ALPHA/BETA FOLD FAMILY"/>
    <property type="match status" value="1"/>
</dbReference>
<evidence type="ECO:0000313" key="3">
    <source>
        <dbReference type="Proteomes" id="UP000613512"/>
    </source>
</evidence>
<reference evidence="2" key="2">
    <citation type="submission" date="2020-09" db="EMBL/GenBank/DDBJ databases">
        <authorList>
            <person name="Sun Q."/>
            <person name="Zhou Y."/>
        </authorList>
    </citation>
    <scope>NUCLEOTIDE SEQUENCE</scope>
    <source>
        <strain evidence="2">CGMCC 1.12408</strain>
    </source>
</reference>
<dbReference type="SUPFAM" id="SSF53474">
    <property type="entry name" value="alpha/beta-Hydrolases"/>
    <property type="match status" value="1"/>
</dbReference>
<reference evidence="2" key="1">
    <citation type="journal article" date="2014" name="Int. J. Syst. Evol. Microbiol.">
        <title>Complete genome sequence of Corynebacterium casei LMG S-19264T (=DSM 44701T), isolated from a smear-ripened cheese.</title>
        <authorList>
            <consortium name="US DOE Joint Genome Institute (JGI-PGF)"/>
            <person name="Walter F."/>
            <person name="Albersmeier A."/>
            <person name="Kalinowski J."/>
            <person name="Ruckert C."/>
        </authorList>
    </citation>
    <scope>NUCLEOTIDE SEQUENCE</scope>
    <source>
        <strain evidence="2">CGMCC 1.12408</strain>
    </source>
</reference>
<dbReference type="InterPro" id="IPR029058">
    <property type="entry name" value="AB_hydrolase_fold"/>
</dbReference>
<dbReference type="AlphaFoldDB" id="A0A916W9U4"/>
<sequence length="430" mass="50243">MATIDLEDSSIHYKVQNQSASETIIFLHGVGLDHSEFNYVLPYFQNFKLVSYDIRWHGLSKGCFYANDEENWQALINDFITLIEQEKITNFHLVTHGIGSQLAVELISREFINPHSFTVLSTPFYYPQKVAEEGIKFRMEKIKGMTGRELGEWMIPQILETDNPDKHELVKSSFEKIDMDLYMDIFMLHARAISLEKLKKIKVPTLLLNGEFDVNYPVEINTLSANYLPDVRSKIIVGASNMVHIDQPKETAIIIEEFIQNHRYQKREKKVMPDFPYLSLLRQELQEKELLVRIDFLTVFEMRVNERVIQGKWNQRKAKELMAYLGYYGRTTKDVIYEALWPNASTSSAQNSLRVTLHHVRTLLKEAGIEDIIHADTQYVWLDEGIDIRCDVIEALNGQRTIPTNHLFSDMPVDWIMEIQYELEKRFDLV</sequence>
<dbReference type="InterPro" id="IPR036388">
    <property type="entry name" value="WH-like_DNA-bd_sf"/>
</dbReference>
<dbReference type="InterPro" id="IPR000073">
    <property type="entry name" value="AB_hydrolase_1"/>
</dbReference>